<evidence type="ECO:0000313" key="6">
    <source>
        <dbReference type="Proteomes" id="UP000252795"/>
    </source>
</evidence>
<dbReference type="PRINTS" id="PR00413">
    <property type="entry name" value="HADHALOGNASE"/>
</dbReference>
<dbReference type="InterPro" id="IPR036412">
    <property type="entry name" value="HAD-like_sf"/>
</dbReference>
<dbReference type="NCBIfam" id="TIGR01493">
    <property type="entry name" value="HAD-SF-IA-v2"/>
    <property type="match status" value="1"/>
</dbReference>
<gene>
    <name evidence="5" type="ORF">DET51_104327</name>
    <name evidence="4" type="ORF">DET64_104327</name>
</gene>
<evidence type="ECO:0000313" key="5">
    <source>
        <dbReference type="EMBL" id="RCW35708.1"/>
    </source>
</evidence>
<keyword evidence="7" id="KW-1185">Reference proteome</keyword>
<dbReference type="PANTHER" id="PTHR43316:SF3">
    <property type="entry name" value="HALOACID DEHALOGENASE, TYPE II (AFU_ORTHOLOGUE AFUA_2G07750)-RELATED"/>
    <property type="match status" value="1"/>
</dbReference>
<comment type="function">
    <text evidence="3">Catalyzes the hydrolytic dehalogenation of small (S)-2-haloalkanoic acids to yield the corresponding (R)-2-hydroxyalkanoic acids.</text>
</comment>
<evidence type="ECO:0000256" key="1">
    <source>
        <dbReference type="ARBA" id="ARBA00008106"/>
    </source>
</evidence>
<evidence type="ECO:0000256" key="3">
    <source>
        <dbReference type="RuleBase" id="RU368077"/>
    </source>
</evidence>
<dbReference type="InterPro" id="IPR023198">
    <property type="entry name" value="PGP-like_dom2"/>
</dbReference>
<dbReference type="Proteomes" id="UP000252795">
    <property type="component" value="Unassembled WGS sequence"/>
</dbReference>
<dbReference type="InterPro" id="IPR006328">
    <property type="entry name" value="2-HAD"/>
</dbReference>
<name>A0A368V3N8_MARNT</name>
<proteinExistence type="inferred from homology"/>
<dbReference type="SFLD" id="SFLDG01129">
    <property type="entry name" value="C1.5:_HAD__Beta-PGM__Phosphata"/>
    <property type="match status" value="1"/>
</dbReference>
<dbReference type="AlphaFoldDB" id="A0A368V3N8"/>
<dbReference type="EMBL" id="QPJB01000004">
    <property type="protein sequence ID" value="RCW35708.1"/>
    <property type="molecule type" value="Genomic_DNA"/>
</dbReference>
<dbReference type="GO" id="GO:0018784">
    <property type="term" value="F:(S)-2-haloacid dehalogenase activity"/>
    <property type="evidence" value="ECO:0007669"/>
    <property type="project" value="UniProtKB-UniRule"/>
</dbReference>
<dbReference type="InterPro" id="IPR006439">
    <property type="entry name" value="HAD-SF_hydro_IA"/>
</dbReference>
<reference evidence="5 6" key="1">
    <citation type="submission" date="2018-07" db="EMBL/GenBank/DDBJ databases">
        <title>Freshwater and sediment microbial communities from various areas in North America, analyzing microbe dynamics in response to fracking.</title>
        <authorList>
            <person name="Lamendella R."/>
        </authorList>
    </citation>
    <scope>NUCLEOTIDE SEQUENCE [LARGE SCALE GENOMIC DNA]</scope>
    <source>
        <strain evidence="5 6">114E</strain>
        <strain evidence="4 7">114E_o</strain>
    </source>
</reference>
<evidence type="ECO:0000313" key="7">
    <source>
        <dbReference type="Proteomes" id="UP000253065"/>
    </source>
</evidence>
<keyword evidence="2 3" id="KW-0378">Hydrolase</keyword>
<organism evidence="5 6">
    <name type="scientific">Marinobacter nauticus</name>
    <name type="common">Marinobacter hydrocarbonoclasticus</name>
    <name type="synonym">Marinobacter aquaeolei</name>
    <dbReference type="NCBI Taxonomy" id="2743"/>
    <lineage>
        <taxon>Bacteria</taxon>
        <taxon>Pseudomonadati</taxon>
        <taxon>Pseudomonadota</taxon>
        <taxon>Gammaproteobacteria</taxon>
        <taxon>Pseudomonadales</taxon>
        <taxon>Marinobacteraceae</taxon>
        <taxon>Marinobacter</taxon>
    </lineage>
</organism>
<dbReference type="EC" id="3.8.1.2" evidence="3"/>
<dbReference type="SFLD" id="SFLDS00003">
    <property type="entry name" value="Haloacid_Dehalogenase"/>
    <property type="match status" value="1"/>
</dbReference>
<accession>A0A368V3N8</accession>
<dbReference type="PANTHER" id="PTHR43316">
    <property type="entry name" value="HYDROLASE, HALOACID DELAHOGENASE-RELATED"/>
    <property type="match status" value="1"/>
</dbReference>
<protein>
    <recommendedName>
        <fullName evidence="3">(S)-2-haloacid dehalogenase</fullName>
        <ecNumber evidence="3">3.8.1.2</ecNumber>
    </recommendedName>
    <alternativeName>
        <fullName evidence="3">2-haloalkanoic acid dehalogenase</fullName>
    </alternativeName>
    <alternativeName>
        <fullName evidence="3">Halocarboxylic acid halidohydrolase</fullName>
    </alternativeName>
    <alternativeName>
        <fullName evidence="3">L-2-haloacid dehalogenase</fullName>
    </alternativeName>
</protein>
<dbReference type="Gene3D" id="1.10.150.240">
    <property type="entry name" value="Putative phosphatase, domain 2"/>
    <property type="match status" value="1"/>
</dbReference>
<dbReference type="Proteomes" id="UP000253065">
    <property type="component" value="Unassembled WGS sequence"/>
</dbReference>
<dbReference type="InterPro" id="IPR023214">
    <property type="entry name" value="HAD_sf"/>
</dbReference>
<evidence type="ECO:0000313" key="4">
    <source>
        <dbReference type="EMBL" id="RBP75177.1"/>
    </source>
</evidence>
<dbReference type="NCBIfam" id="TIGR01428">
    <property type="entry name" value="HAD_type_II"/>
    <property type="match status" value="1"/>
</dbReference>
<evidence type="ECO:0000256" key="2">
    <source>
        <dbReference type="ARBA" id="ARBA00022801"/>
    </source>
</evidence>
<dbReference type="Gene3D" id="3.40.50.1000">
    <property type="entry name" value="HAD superfamily/HAD-like"/>
    <property type="match status" value="1"/>
</dbReference>
<comment type="similarity">
    <text evidence="1 3">Belongs to the HAD-like hydrolase superfamily. S-2-haloalkanoic acid dehalogenase family.</text>
</comment>
<comment type="catalytic activity">
    <reaction evidence="3">
        <text>an (S)-2-haloacid + H2O = a (2R)-2-hydroxycarboxylate + a halide anion + H(+)</text>
        <dbReference type="Rhea" id="RHEA:11192"/>
        <dbReference type="ChEBI" id="CHEBI:15377"/>
        <dbReference type="ChEBI" id="CHEBI:15378"/>
        <dbReference type="ChEBI" id="CHEBI:16042"/>
        <dbReference type="ChEBI" id="CHEBI:58314"/>
        <dbReference type="ChEBI" id="CHEBI:137405"/>
        <dbReference type="EC" id="3.8.1.2"/>
    </reaction>
</comment>
<dbReference type="SUPFAM" id="SSF56784">
    <property type="entry name" value="HAD-like"/>
    <property type="match status" value="1"/>
</dbReference>
<dbReference type="InterPro" id="IPR051540">
    <property type="entry name" value="S-2-haloacid_dehalogenase"/>
</dbReference>
<dbReference type="EMBL" id="QNSA01000004">
    <property type="protein sequence ID" value="RBP75177.1"/>
    <property type="molecule type" value="Genomic_DNA"/>
</dbReference>
<dbReference type="Pfam" id="PF00702">
    <property type="entry name" value="Hydrolase"/>
    <property type="match status" value="1"/>
</dbReference>
<sequence length="234" mass="25579">MINQKPVLVFDVIETIFSLEALAKAFMAEGLPEHAKDLFFAQLLRDAFATSATGTYVPFVDLARGTLQVLLANYGVVNREAAADPIVDRILPMFGQLDAHPDVKEALTLAKDKGVQVLFFTNGSERNTQALIARNGLELLVDHVVSIDAFGQWKPAKTAYQNAVQHIGSTPEHCAMIAAHAWDTLGAQNAGMVTGWISRQDRVFHPAMKAPFCQSDNLVTLVDEISERLSPTGY</sequence>
<dbReference type="RefSeq" id="WP_022992302.1">
    <property type="nucleotide sequence ID" value="NZ_QNSA01000004.1"/>
</dbReference>
<comment type="caution">
    <text evidence="5">The sequence shown here is derived from an EMBL/GenBank/DDBJ whole genome shotgun (WGS) entry which is preliminary data.</text>
</comment>